<dbReference type="Proteomes" id="UP001150062">
    <property type="component" value="Unassembled WGS sequence"/>
</dbReference>
<feature type="region of interest" description="Disordered" evidence="3">
    <location>
        <begin position="129"/>
        <end position="221"/>
    </location>
</feature>
<feature type="compositionally biased region" description="Polar residues" evidence="3">
    <location>
        <begin position="367"/>
        <end position="377"/>
    </location>
</feature>
<name>A0ABQ8YNQ5_9EUKA</name>
<evidence type="ECO:0000259" key="4">
    <source>
        <dbReference type="Pfam" id="PF00808"/>
    </source>
</evidence>
<evidence type="ECO:0000256" key="1">
    <source>
        <dbReference type="ARBA" id="ARBA00004123"/>
    </source>
</evidence>
<dbReference type="PANTHER" id="PTHR46138:SF1">
    <property type="entry name" value="PROTEIN DR1"/>
    <property type="match status" value="1"/>
</dbReference>
<dbReference type="Gene3D" id="1.10.20.10">
    <property type="entry name" value="Histone, subunit A"/>
    <property type="match status" value="1"/>
</dbReference>
<dbReference type="Pfam" id="PF00808">
    <property type="entry name" value="CBFD_NFYB_HMF"/>
    <property type="match status" value="1"/>
</dbReference>
<evidence type="ECO:0000256" key="2">
    <source>
        <dbReference type="ARBA" id="ARBA00023242"/>
    </source>
</evidence>
<dbReference type="SUPFAM" id="SSF47113">
    <property type="entry name" value="Histone-fold"/>
    <property type="match status" value="1"/>
</dbReference>
<feature type="region of interest" description="Disordered" evidence="3">
    <location>
        <begin position="93"/>
        <end position="116"/>
    </location>
</feature>
<comment type="caution">
    <text evidence="5">The sequence shown here is derived from an EMBL/GenBank/DDBJ whole genome shotgun (WGS) entry which is preliminary data.</text>
</comment>
<organism evidence="5 6">
    <name type="scientific">Anaeramoeba flamelloides</name>
    <dbReference type="NCBI Taxonomy" id="1746091"/>
    <lineage>
        <taxon>Eukaryota</taxon>
        <taxon>Metamonada</taxon>
        <taxon>Anaeramoebidae</taxon>
        <taxon>Anaeramoeba</taxon>
    </lineage>
</organism>
<evidence type="ECO:0000313" key="5">
    <source>
        <dbReference type="EMBL" id="KAJ6246104.1"/>
    </source>
</evidence>
<feature type="compositionally biased region" description="Polar residues" evidence="3">
    <location>
        <begin position="198"/>
        <end position="221"/>
    </location>
</feature>
<keyword evidence="6" id="KW-1185">Reference proteome</keyword>
<dbReference type="InterPro" id="IPR042225">
    <property type="entry name" value="Ncb2"/>
</dbReference>
<proteinExistence type="predicted"/>
<evidence type="ECO:0000313" key="6">
    <source>
        <dbReference type="Proteomes" id="UP001150062"/>
    </source>
</evidence>
<feature type="domain" description="Transcription factor CBF/NF-Y/archaeal histone" evidence="4">
    <location>
        <begin position="6"/>
        <end position="73"/>
    </location>
</feature>
<evidence type="ECO:0000256" key="3">
    <source>
        <dbReference type="SAM" id="MobiDB-lite"/>
    </source>
</evidence>
<comment type="subcellular location">
    <subcellularLocation>
        <location evidence="1">Nucleus</location>
    </subcellularLocation>
</comment>
<feature type="region of interest" description="Disordered" evidence="3">
    <location>
        <begin position="318"/>
        <end position="377"/>
    </location>
</feature>
<feature type="compositionally biased region" description="Basic residues" evidence="3">
    <location>
        <begin position="177"/>
        <end position="187"/>
    </location>
</feature>
<dbReference type="InterPro" id="IPR003958">
    <property type="entry name" value="CBFA_NFYB_domain"/>
</dbReference>
<accession>A0ABQ8YNQ5</accession>
<keyword evidence="2" id="KW-0539">Nucleus</keyword>
<reference evidence="5" key="1">
    <citation type="submission" date="2022-08" db="EMBL/GenBank/DDBJ databases">
        <title>Novel sulfate-reducing endosymbionts in the free-living metamonad Anaeramoeba.</title>
        <authorList>
            <person name="Jerlstrom-Hultqvist J."/>
            <person name="Cepicka I."/>
            <person name="Gallot-Lavallee L."/>
            <person name="Salas-Leiva D."/>
            <person name="Curtis B.A."/>
            <person name="Zahonova K."/>
            <person name="Pipaliya S."/>
            <person name="Dacks J."/>
            <person name="Roger A.J."/>
        </authorList>
    </citation>
    <scope>NUCLEOTIDE SEQUENCE</scope>
    <source>
        <strain evidence="5">Schooner1</strain>
    </source>
</reference>
<feature type="compositionally biased region" description="Basic residues" evidence="3">
    <location>
        <begin position="318"/>
        <end position="356"/>
    </location>
</feature>
<gene>
    <name evidence="5" type="ORF">M0813_19864</name>
</gene>
<dbReference type="EMBL" id="JAOAOG010000140">
    <property type="protein sequence ID" value="KAJ6246104.1"/>
    <property type="molecule type" value="Genomic_DNA"/>
</dbReference>
<sequence>MEDHEKLPVHNVAKCMTSIMNQKVGKRSLSHTSKLLMVECATEFLMFIASEAIDVTFEQKKKQLDSDHIMTAIRNLGFDDLYKTLEIYQNPSLDTIEDDEDDEEDEEARATDLSHQLNSSSLDILVRGIEASNQRLGNRTKKKKKKKKKEKEKEKKRKRKHQKRRKEKEKEKEKEKAKRKRKNKTKKKEKEKGESDQTEFSTPKSSQTNQLVSTPNSYNKNLRNLRSRGIYFVPDFSMPHGQLFNIPLPFGFTPSPSGNQARQINNRLNYNQDQINPQRQIQNQVPLSTTAITEKTEGESNFLNNQIPQNDLNSKFAKALKRKKKKSKKSKKTKKRSRKKKSHKSKKKKKKKKRKNKVEISEDESSDNCPTQFFWQD</sequence>
<feature type="compositionally biased region" description="Acidic residues" evidence="3">
    <location>
        <begin position="95"/>
        <end position="107"/>
    </location>
</feature>
<dbReference type="InterPro" id="IPR009072">
    <property type="entry name" value="Histone-fold"/>
</dbReference>
<dbReference type="PANTHER" id="PTHR46138">
    <property type="entry name" value="PROTEIN DR1"/>
    <property type="match status" value="1"/>
</dbReference>
<feature type="compositionally biased region" description="Basic residues" evidence="3">
    <location>
        <begin position="138"/>
        <end position="167"/>
    </location>
</feature>
<protein>
    <submittedName>
        <fullName evidence="5">Protein dr1</fullName>
    </submittedName>
</protein>